<organism evidence="2 3">
    <name type="scientific">Rubrobacter tropicus</name>
    <dbReference type="NCBI Taxonomy" id="2653851"/>
    <lineage>
        <taxon>Bacteria</taxon>
        <taxon>Bacillati</taxon>
        <taxon>Actinomycetota</taxon>
        <taxon>Rubrobacteria</taxon>
        <taxon>Rubrobacterales</taxon>
        <taxon>Rubrobacteraceae</taxon>
        <taxon>Rubrobacter</taxon>
    </lineage>
</organism>
<proteinExistence type="predicted"/>
<reference evidence="2 3" key="1">
    <citation type="submission" date="2019-10" db="EMBL/GenBank/DDBJ databases">
        <title>Rubrobacter sp nov SCSIO 52090 isolated from a deep-sea sediment in the South China Sea.</title>
        <authorList>
            <person name="Chen R.W."/>
        </authorList>
    </citation>
    <scope>NUCLEOTIDE SEQUENCE [LARGE SCALE GENOMIC DNA]</scope>
    <source>
        <strain evidence="2 3">SCSIO 52909</strain>
    </source>
</reference>
<feature type="transmembrane region" description="Helical" evidence="1">
    <location>
        <begin position="41"/>
        <end position="58"/>
    </location>
</feature>
<evidence type="ECO:0000313" key="3">
    <source>
        <dbReference type="Proteomes" id="UP000501452"/>
    </source>
</evidence>
<keyword evidence="1" id="KW-0812">Transmembrane</keyword>
<dbReference type="RefSeq" id="WP_166177748.1">
    <property type="nucleotide sequence ID" value="NZ_CP045119.1"/>
</dbReference>
<keyword evidence="3" id="KW-1185">Reference proteome</keyword>
<sequence length="123" mass="13340">MGSSFSRASTGLVFVVAGLLHYAAPAAYEKIMPPYLPLHRELVYLSGACEVLGGLGLFPKRTRTAAGIGLILLLISVLPANVQMLLDARAAGKPSWWTALLWLRLPLQLALVAWVRTVSRSRD</sequence>
<feature type="transmembrane region" description="Helical" evidence="1">
    <location>
        <begin position="96"/>
        <end position="115"/>
    </location>
</feature>
<keyword evidence="1" id="KW-0472">Membrane</keyword>
<keyword evidence="1" id="KW-1133">Transmembrane helix</keyword>
<accession>A0A6G8QBX6</accession>
<feature type="transmembrane region" description="Helical" evidence="1">
    <location>
        <begin position="65"/>
        <end position="84"/>
    </location>
</feature>
<dbReference type="PANTHER" id="PTHR36974">
    <property type="entry name" value="MEMBRANE PROTEIN-RELATED"/>
    <property type="match status" value="1"/>
</dbReference>
<gene>
    <name evidence="2" type="ORF">GBA63_15990</name>
</gene>
<evidence type="ECO:0000313" key="2">
    <source>
        <dbReference type="EMBL" id="QIN83979.1"/>
    </source>
</evidence>
<protein>
    <submittedName>
        <fullName evidence="2">DoxX family protein</fullName>
    </submittedName>
</protein>
<dbReference type="EMBL" id="CP045119">
    <property type="protein sequence ID" value="QIN83979.1"/>
    <property type="molecule type" value="Genomic_DNA"/>
</dbReference>
<dbReference type="KEGG" id="rub:GBA63_15990"/>
<name>A0A6G8QBX6_9ACTN</name>
<dbReference type="Proteomes" id="UP000501452">
    <property type="component" value="Chromosome"/>
</dbReference>
<dbReference type="PANTHER" id="PTHR36974:SF1">
    <property type="entry name" value="DOXX FAMILY MEMBRANE PROTEIN"/>
    <property type="match status" value="1"/>
</dbReference>
<evidence type="ECO:0000256" key="1">
    <source>
        <dbReference type="SAM" id="Phobius"/>
    </source>
</evidence>
<dbReference type="AlphaFoldDB" id="A0A6G8QBX6"/>